<evidence type="ECO:0000256" key="4">
    <source>
        <dbReference type="ARBA" id="ARBA00022553"/>
    </source>
</evidence>
<dbReference type="Gene3D" id="3.30.559.30">
    <property type="entry name" value="Nonribosomal peptide synthetase, condensation domain"/>
    <property type="match status" value="5"/>
</dbReference>
<keyword evidence="3" id="KW-0596">Phosphopantetheine</keyword>
<protein>
    <submittedName>
        <fullName evidence="6">Amino acid adenylation</fullName>
    </submittedName>
</protein>
<dbReference type="InterPro" id="IPR020806">
    <property type="entry name" value="PKS_PP-bd"/>
</dbReference>
<dbReference type="FunFam" id="1.10.1200.10:FF:000005">
    <property type="entry name" value="Nonribosomal peptide synthetase 1"/>
    <property type="match status" value="4"/>
</dbReference>
<comment type="similarity">
    <text evidence="2">Belongs to the ATP-dependent AMP-binding enzyme family.</text>
</comment>
<dbReference type="PANTHER" id="PTHR45527">
    <property type="entry name" value="NONRIBOSOMAL PEPTIDE SYNTHETASE"/>
    <property type="match status" value="1"/>
</dbReference>
<dbReference type="SUPFAM" id="SSF47336">
    <property type="entry name" value="ACP-like"/>
    <property type="match status" value="5"/>
</dbReference>
<evidence type="ECO:0000256" key="2">
    <source>
        <dbReference type="ARBA" id="ARBA00006432"/>
    </source>
</evidence>
<sequence>MERAARSRASRTTRQLFRTGRALAAGGEPDCAPAPGRHRGRCPGAVRTTYAGRLCSHHREHGDNTVSINELLAALKAHAIHLTVKDGQLVVQGNRRALTENGLLEHLREHKPALIELIEQGDYQNSKRGALTLPANGIPQGCEQITAQMLTLVELDQATIDQLLDAIPGGAANVQDIYPLAPLQQGILYHHVTATQGDPYVMQVQFAFSDQARLKAFAQALQTVINRHDILRTSVHWNGLETPLQVVWRHAELKVDTSPSAEGMTMVLGQAPLMRLVCHEPAQGQGMQATLLFHHIAMDHSALEVVRHEIQACLSGQAGLLGVPVPFRNYVGQALLGVSEEQHEAFFRDMLGDLDEPTLAYSLQDLSGDGDELEEHSVTLDLLLCQRLRAQARSLGVSVASLFHLGWARVLAGLAGQSRVVFGTVLMGRLLGAEATERALGIFINTLPLRLDLDDQGVQAAVRVTHQRLTALMRHEHAPLALAQRCSGVQAPTPLFNALLNYRHSSPAQASGETWQGIEVLHAQERSNYPLVLSVDDLGEAFGFTAQTTAGISAQSICAYMQWTMESVLDALEQTPQMPVDQLDMVPASERAQLLLGFNDRQADYDRRLTIHQRIEHLAEQQPDAIAAQVGEQCLSYSELNAHANALAQHLIGIGVQPDDRVAVVARRSLETLVGLLAVLKAGAGYVPVDPAHPDERIAYLLTDSAPVAVLTQQAFVERLNGVSGLQGLEAPLIDLDLANWPQQPGNPHIDGLNSTHLAYVIYTSGSTGQPKGVMVEHRTLNNLVDWHRAAFDLRAGSHTASVAGFGFDAMAWEVWPALCAGATLHLPPAEIGNEQLDALLDWWLTQPLQVAFLHTPVAEYAFSRNLRHPTLRTLLIGGDRLRQFHRDPGFAVINNYGPTETTVVATSGRLFPNGSLDIGKPIANTSVYLLDNRQQLVPLGVAGELYIGGDSVARGYLNQPQLTAERFLRDPFSGQPQARMYRTGDLARWNADGTLEYLGRNDDQVKIRGVRIELGEIESQLGQLPGIEEALVLAREDEPGQPRLVGYFTERADAPTTTVEQLRTALLARLPGYMVPGALVRLESWPLTANGKVDRRALPVPDRDALSTGEYQAPQGDLENALAQIWSELLQVERVGRHDRFFDLGGHSLLAMRMVSQVRQRLSLELALGDLFADSSLIAVAHCLTAAARSQLPAIDVQPRTGPVPLSSAQQRIWFMAQMEDANSAYNISLGLKLSGPLDSRALTRALERIVARHDSLRSQFSQEDDKAWVQTASATVVPDIGWQDLRGQDAGALQAVVKEEAAQPFDLHRDLPIRGRLLCLAEDRHVLLLTVHHIVADGWSLGVLTRELTALYQAFSQGQDDPLPALTLQYGDYAVWQRNWLDAERLSHQGDYWQQALAGAPVLLTLPTDRPRPAHQDYTGASVTLELDPRLSSDLRTFCHEQSVTPFMLFMGAWAALLARLSGQEEVVVGMPVANRRHAEIEGLIGLFVNTLAVRVDTSDEPDAVALLARIKAGVVAAQDHQDLPFEQVVERLRPPRSLSHSPLFQASLTWDGSQGLDLQLGDMHLEPLEEQAAFAKFDLALSVGDSADCFRCIVEYATALFDRSTIERYLGYLEAILRGMVTDSQKVVNHIPLLSGSERRQLTDGFNAPDAVYPQGLTLHSQFEAQVQRTPDAIAVTFEDTYWSYATLNAQANKIAHRLIGMGISVDDRVAICTQRSLQMIAGLLGILKAGGAYVPLDPAYPLERLAYTLGDSAPLALLSQRSVQHALPVSDVPVISLDDADLQDESASNPQVPVKPTSLAYIIYTSGSTGQPKGVMIEHRNVARLFSATDDWFGFNEKDVWALFHSFAFDFSVWEIWGALLHGGRLLIVPQLVSRSPEDFYNLLCSAGVTVLNQTPSAFRQLIAAQGEQAQAHSLRQVIFGGEALETAMLKPWYARNVNAATQLVNMYGITETTVHVIYYPLQPEDAMRVGASPIGKRIPDLQMYVLDARGEPVPVGVVGELYVGGAGVARGYLNREALTAERFLDNPFSTAPCARMYRTGDLGRWMADGSLEYMGRNDEQVKIRGFRIELGEIASRLNDHPDVIDAVVVAREDVPGDKRLVGYYTCGEDKTGLDIEQLRAWLSGLLPEYMVPAAFVRLASLPVTANGKLDRKSLPAPDRDSIASRAYEAPQGTIEIALASLWAELLHVEQVGRQDNFFELGGHSLLAVTLIARMRRLDMRADIRVLFVQPTLAALADAVGRDTEVKVPANLIEAHCQRITPELLPLVALDQPAIDRIVAKVPGGAANVQDIYPLGPLQTGILYHHLTAGDSDPYLLQPQFAFADVSRLNAFCDALQRVIERNDMLRTALFWEGLQTPVQVVWRQAPMHVQETVLHDLFNAPRMDLTQAPLLHLVYAHDPANHRIAAVLRYHHVIMDHIALDVLSHELQAVLLGNEASLAAPVPYRNYIAHVLQGPGDEAHEAFFREQLGDVDEPTLPYGLAMASADQIPGEARLTLDIDLCHQVRDQARQLSVSAATLMHLAWAQVLGQLSGRDSVVFGTVLLGRLRGGEGGERALGVFINTLPLRMDLGGHCARSAVLDLHARLVGMLTHEHAQLALAQRCSALPAGAPLFNTLLNYRHSAVPEVDDQASNAAWQGIEVVHAEERSNYPLTLCIDDFGDAFSLTAQTAPGIDPQRICAYVQQALVHLVQALEQQSETALIESSVLPEAEHALLSATFNNTRREYPREQLVHRLFERRAALHPHAVAAVHGRRSLTYGELNERANHLAHYLLGQGVKPNEHVAILLPRSLELVISQLAIGKCAATYVPLDVNAPAERQHYMLDDCQAKYVLTQSAMSTASSVRRIDLDRLTLDDQPAHDPGLPQASDTAAYVMYTSGSTGAPKGVRVAHRGITRLVLNNGYADFNEQDSIAFASNPAFDASTMEVWGALLNGGQLLVIEHTTLIDPMRFSAALRQGNVSVLFLTTALFNQYVQLIPEALGGLRLLLSGGERADPASFRKLLAQAPGLHLLNAYGPTETTTFATACQVRTLADEAEYVPIGRPIGNTSVYVLDAHQRLTPLGAIGELYIGGDGVALGYLNRQDLTDEKFITDPFSDQPGAMLYRTGDLGRWLDDGQLECLGRNDDQVKIRGFRIELGEIVNCLHQLPGVREAVVLAREDEPGNVRLVAYFTSQPESDAPGPEQMRAHLQANLPEYMVPGAYIELTALPLTANGKLDSRALPKPDHSSLLGLAYEPPQGEIEVALAQIWAEVLQIEQVGRHDHFFDLGGHSLLAMRMVSQVRQQMGMELPLGELFALGELAAVASALAGAGRSELSLTLPAPRDQSLPLSFAQLRLWFLAQMEGGNEAYNIPLALRIQGLLDVAALTAAVSRIVERHETLRSRFIACEEGAEVVFTAPAAMPVLHVEDLRQMPETLAERVAVEATAAFDLTRGPLIRGCLLQVEDEQHVLLLTVHHIVADGWSLGVLTRELLALYPALHQGKDDPLPALAIQYADYAVWQQGWMSGERLQHQAAYWRQALEGAPTLLTLPADRPRPAQQDFAGASLNVRLDGPLTAGLRALAQRQGVTLYMTLLTAWGALLARLSGQTEVVVGSPIAGRGRAELEGLIGLFVNTLAVRIDTASALTGNALLAQVRERVLEAQDHQDLPFEQVVEIVRPTRSLAHSPLFQTTLNWLAGETSLPDMDGLSLSVVEQESQVCKFDLSLNLGEQGDSLFGTLEYATALFDEPTVQRYYGYFEQLLHALVNNENAVLGDIPLVGPQEREYLLESLNASAVSFPQGQTVHGLIEAQAARQPEAVAARVGEQSLSYAELNRQANSLAHYLISLGVRPDDRVAVIARRGLDTLVSLLAILKAGACYVPVDPTHPDERLGYLLTDSAPVVVLAQQTFIARLPALAVPVIALDRPEWPAQADNPLVAGLTSGELAYVIYTSGSTGQPKGVMVEHGTLANLVHWHCQAFDLHAGSHTASVAGFGFDAMAWEIWPALCAGATLHVPPADIGNEQLDALLDWWLAQPLQVAFLPTPVAEYAFSRELHHPTLRTLLIGGDRLRQFHRDAGFAVINNYGPTETTVVATSGRLLPDGSLDIGTPIANTRVYLLDDQQQLVPLGAAGELYIGGEGVARGYLNQPQLTAERFLSDPFSGQPQARMYRTGDLARWNADGTLDYLGRNDDQVKIRGVRIELGEIEAQLAALPGIEESLVLAREDEPGQPRLVAYFIEHAAASAIEVAGLRAEMLARLPGYMVPSAFVRLDAWPLTANGKVDRRALPVPDRDALPGREYEPPQGELEIAVAEIWSDLLQVEQVGRNDHFFELGGHSLLAVTLIARMRRRGMDADIRVLFAQPTLAALARAIGNGNGNGSQVKVPANLIGTDCTSITPDLLPLVKLDQAGIDRVVASVTGGVPNVQDIYPLGPLQAGIFYHYLSAGDDDPYRLQARFAFADRSRLDAFCQALQQVIARNDVLRTSLCWEGLETPVQVVWRHADLPVIELPLATLADPEPLDLVRAPLLRLVHADDPDNQRIVAVLLFHHLIMDHVALDLLSRELQAVLLDQQAQLPAPVPYRNYIAQTLLGAGEHAHETFFREQLGDLDEPTLAYGQTSLPGPDVPSEARLRLDSALSQRLRDQVRQLGVSPASLMHLAWAQVLGRLSGRDKVVFGTVLLGRLNGTEGAERTLGVFINTLPLRIDLSGQTARDAVLQTHLRLTGLLAHEHASLAIAQRCSALPAGAPLFSALLNYRHSTAPGEHDEAAEKAWQGIELLQAGERSSYPLTLSVDDLGEAFDLSALTTTGIDARRVCAYLSCAVENLVIALEQKLTAPIQSLNILPVAERNELLNGFNAQALSPENPLTIHQRIEQQALDQPHAVAAQAGDQRLSYAELNGRANALAHHLIGLGVRPDDRVAVVARRGLETLTGLLAVLKAGASYVPVDPAHPDERIGYLLEDSAPVVVLAQSGLLARLPSLAVPVVVLDRPDWSQRTDNPHVPQMTTRQLAYVIYTSGSTGLPKGVMVEHRTLNNLVDWHCQAFDLRAGSHTASVAGFGFDAMAWEVWPALCAGAVLHLPPAEIGNEQLDVLLDWWLAQPLQVAFLPTPVAEYAFSRELRHPTLKTLLIGGDRLRHFNRDPGFAVVNNYGPTETTVVASSGLMEPGKVLHIGKPVSHARLYVLDSQGQPVPLGVPGELYIGGTGVARGYLNRPELTAERFVDDPFSDSSEARMYRSGDLVRWLADGTLEYLGRNDDQVKIRGVRIELGEIEQHLAQCPGVGEAVVTTQRLEDGSLRLVGYFTRRDAALDSAALRAHLLGQLPEYMVPAVFVGLDALPLTQNGKVDRKALPAPDMAALANHAYQAPTTALEERLAQLWAEVLEVGRIGRHDSFFELGGHSLSAIRLVSLLQKAGLSLSLAELFQHPSIAALAGLLDQRPTPSVEAQEVVTVRAGGSEPPLFLIHDFTGLDAYFPVLGQHLQGDFPIYGLPGVGLGQQQLRTMECLAARLVERIRQVQPRGPYRLAGWSFGGVLAYEVATQLLGMDEPVAFLGLIDSYVPRLTDQGKARWQGPDLLERQLLSHCIAHWKAQSGAGAAALARLTSLSGQATLPDFETLLKLCRDEELLYEELAQASDQQLHHYLDREVAHGHALAHYQLEPLGLPIHLFCAEQRPMAPTGTSPTLGWGEVLPKGQLRCVSVPGDHMTMMQAPHVDTLGQSISTALHAVPDTPPSTPAYQSLLAIQSGRDGHAPLFCVPGAGDSVTSFIGLAEALGPDWPIYGLQPRGLDGRSAPHSRVEAAAQSHVQAIEAMYPHGPLHLVGHSFGGWAAHAMAVKLQARGREVVSLTLIDSEAPGGDGLRSKPYTATAVLERLIEALQLSAGRSLEIDPQVFADSEGDTQLHLLQQAMVRVGLLPPRLAAQALQGIARTFASAIRTVYRPEPGGYSGRASLVLVDDPQLDALDNQLEQASSATGWQHLMPQLTLWQGPGNHFSVLKAPDVYSLAAWWYDGLAIGVGETQ</sequence>
<reference evidence="6 7" key="1">
    <citation type="submission" date="2018-08" db="EMBL/GenBank/DDBJ databases">
        <title>Recombination of ecologically and evolutionarily significant loci maintains genetic cohesion in the Pseudomonas syringae species complex.</title>
        <authorList>
            <person name="Dillon M."/>
            <person name="Thakur S."/>
            <person name="Almeida R.N.D."/>
            <person name="Weir B.S."/>
            <person name="Guttman D.S."/>
        </authorList>
    </citation>
    <scope>NUCLEOTIDE SEQUENCE [LARGE SCALE GENOMIC DNA]</scope>
    <source>
        <strain evidence="6 7">ICMP 2851</strain>
    </source>
</reference>
<dbReference type="InterPro" id="IPR000873">
    <property type="entry name" value="AMP-dep_synth/lig_dom"/>
</dbReference>
<dbReference type="CDD" id="cd19531">
    <property type="entry name" value="LCL_NRPS-like"/>
    <property type="match status" value="2"/>
</dbReference>
<proteinExistence type="inferred from homology"/>
<dbReference type="SMART" id="SM00824">
    <property type="entry name" value="PKS_TE"/>
    <property type="match status" value="1"/>
</dbReference>
<organism evidence="6 7">
    <name type="scientific">Pseudomonas amygdali pv. tabaci</name>
    <name type="common">Pseudomonas syringae pv. tabaci</name>
    <dbReference type="NCBI Taxonomy" id="322"/>
    <lineage>
        <taxon>Bacteria</taxon>
        <taxon>Pseudomonadati</taxon>
        <taxon>Pseudomonadota</taxon>
        <taxon>Gammaproteobacteria</taxon>
        <taxon>Pseudomonadales</taxon>
        <taxon>Pseudomonadaceae</taxon>
        <taxon>Pseudomonas</taxon>
        <taxon>Pseudomonas amygdali</taxon>
    </lineage>
</organism>
<dbReference type="Gene3D" id="3.40.50.980">
    <property type="match status" value="10"/>
</dbReference>
<dbReference type="InterPro" id="IPR010071">
    <property type="entry name" value="AA_adenyl_dom"/>
</dbReference>
<dbReference type="InterPro" id="IPR001242">
    <property type="entry name" value="Condensation_dom"/>
</dbReference>
<dbReference type="FunFam" id="3.30.559.10:FF:000012">
    <property type="entry name" value="Non-ribosomal peptide synthetase"/>
    <property type="match status" value="2"/>
</dbReference>
<dbReference type="InterPro" id="IPR020802">
    <property type="entry name" value="TesA-like"/>
</dbReference>
<dbReference type="GO" id="GO:0043041">
    <property type="term" value="P:amino acid activation for nonribosomal peptide biosynthetic process"/>
    <property type="evidence" value="ECO:0007669"/>
    <property type="project" value="TreeGrafter"/>
</dbReference>
<dbReference type="GO" id="GO:0031177">
    <property type="term" value="F:phosphopantetheine binding"/>
    <property type="evidence" value="ECO:0007669"/>
    <property type="project" value="InterPro"/>
</dbReference>
<dbReference type="InterPro" id="IPR044894">
    <property type="entry name" value="TubC_N_sf"/>
</dbReference>
<comment type="cofactor">
    <cofactor evidence="1">
        <name>pantetheine 4'-phosphate</name>
        <dbReference type="ChEBI" id="CHEBI:47942"/>
    </cofactor>
</comment>
<dbReference type="InterPro" id="IPR020845">
    <property type="entry name" value="AMP-binding_CS"/>
</dbReference>
<evidence type="ECO:0000256" key="3">
    <source>
        <dbReference type="ARBA" id="ARBA00022450"/>
    </source>
</evidence>
<keyword evidence="4" id="KW-0597">Phosphoprotein</keyword>
<dbReference type="GO" id="GO:0044550">
    <property type="term" value="P:secondary metabolite biosynthetic process"/>
    <property type="evidence" value="ECO:0007669"/>
    <property type="project" value="UniProtKB-ARBA"/>
</dbReference>
<evidence type="ECO:0000259" key="5">
    <source>
        <dbReference type="PROSITE" id="PS50075"/>
    </source>
</evidence>
<dbReference type="SMART" id="SM00823">
    <property type="entry name" value="PKS_PP"/>
    <property type="match status" value="5"/>
</dbReference>
<dbReference type="Pfam" id="PF13193">
    <property type="entry name" value="AMP-binding_C"/>
    <property type="match status" value="5"/>
</dbReference>
<dbReference type="CDD" id="cd19544">
    <property type="entry name" value="E-C_NRPS"/>
    <property type="match status" value="3"/>
</dbReference>
<feature type="domain" description="Carrier" evidence="5">
    <location>
        <begin position="1114"/>
        <end position="1189"/>
    </location>
</feature>
<dbReference type="SUPFAM" id="SSF53474">
    <property type="entry name" value="alpha/beta-Hydrolases"/>
    <property type="match status" value="2"/>
</dbReference>
<dbReference type="InterPro" id="IPR009081">
    <property type="entry name" value="PP-bd_ACP"/>
</dbReference>
<dbReference type="GO" id="GO:0072330">
    <property type="term" value="P:monocarboxylic acid biosynthetic process"/>
    <property type="evidence" value="ECO:0007669"/>
    <property type="project" value="UniProtKB-ARBA"/>
</dbReference>
<evidence type="ECO:0000313" key="6">
    <source>
        <dbReference type="EMBL" id="RML82888.1"/>
    </source>
</evidence>
<dbReference type="Pfam" id="PF00501">
    <property type="entry name" value="AMP-binding"/>
    <property type="match status" value="5"/>
</dbReference>
<feature type="domain" description="Carrier" evidence="5">
    <location>
        <begin position="2174"/>
        <end position="2248"/>
    </location>
</feature>
<dbReference type="InterPro" id="IPR045851">
    <property type="entry name" value="AMP-bd_C_sf"/>
</dbReference>
<dbReference type="InterPro" id="IPR023213">
    <property type="entry name" value="CAT-like_dom_sf"/>
</dbReference>
<gene>
    <name evidence="6" type="ORF">ALQ89_05833</name>
</gene>
<dbReference type="FunFam" id="3.40.50.12780:FF:000012">
    <property type="entry name" value="Non-ribosomal peptide synthetase"/>
    <property type="match status" value="2"/>
</dbReference>
<dbReference type="Gene3D" id="3.40.50.1820">
    <property type="entry name" value="alpha/beta hydrolase"/>
    <property type="match status" value="2"/>
</dbReference>
<evidence type="ECO:0000256" key="1">
    <source>
        <dbReference type="ARBA" id="ARBA00001957"/>
    </source>
</evidence>
<dbReference type="Gene3D" id="2.30.38.10">
    <property type="entry name" value="Luciferase, Domain 3"/>
    <property type="match status" value="5"/>
</dbReference>
<dbReference type="PANTHER" id="PTHR45527:SF14">
    <property type="entry name" value="PLIPASTATIN SYNTHASE SUBUNIT B"/>
    <property type="match status" value="1"/>
</dbReference>
<dbReference type="FunFam" id="1.10.1200.10:FF:000016">
    <property type="entry name" value="Non-ribosomal peptide synthase"/>
    <property type="match status" value="1"/>
</dbReference>
<dbReference type="FunFam" id="3.30.300.30:FF:000010">
    <property type="entry name" value="Enterobactin synthetase component F"/>
    <property type="match status" value="5"/>
</dbReference>
<dbReference type="Pfam" id="PF00668">
    <property type="entry name" value="Condensation"/>
    <property type="match status" value="5"/>
</dbReference>
<dbReference type="SUPFAM" id="SSF52777">
    <property type="entry name" value="CoA-dependent acyltransferases"/>
    <property type="match status" value="10"/>
</dbReference>
<dbReference type="CDD" id="cd12117">
    <property type="entry name" value="A_NRPS_Srf_like"/>
    <property type="match status" value="1"/>
</dbReference>
<name>A0AAX1VYQ5_PSEAJ</name>
<dbReference type="GO" id="GO:0005737">
    <property type="term" value="C:cytoplasm"/>
    <property type="evidence" value="ECO:0007669"/>
    <property type="project" value="TreeGrafter"/>
</dbReference>
<dbReference type="Gene3D" id="3.30.559.10">
    <property type="entry name" value="Chloramphenicol acetyltransferase-like domain"/>
    <property type="match status" value="5"/>
</dbReference>
<dbReference type="InterPro" id="IPR029058">
    <property type="entry name" value="AB_hydrolase_fold"/>
</dbReference>
<evidence type="ECO:0000313" key="7">
    <source>
        <dbReference type="Proteomes" id="UP000280350"/>
    </source>
</evidence>
<dbReference type="NCBIfam" id="TIGR01733">
    <property type="entry name" value="AA-adenyl-dom"/>
    <property type="match status" value="5"/>
</dbReference>
<dbReference type="FunFam" id="2.30.38.10:FF:000001">
    <property type="entry name" value="Non-ribosomal peptide synthetase PvdI"/>
    <property type="match status" value="5"/>
</dbReference>
<dbReference type="Gene3D" id="1.10.1200.10">
    <property type="entry name" value="ACP-like"/>
    <property type="match status" value="5"/>
</dbReference>
<dbReference type="GO" id="GO:0003824">
    <property type="term" value="F:catalytic activity"/>
    <property type="evidence" value="ECO:0007669"/>
    <property type="project" value="InterPro"/>
</dbReference>
<dbReference type="Proteomes" id="UP000280350">
    <property type="component" value="Unassembled WGS sequence"/>
</dbReference>
<dbReference type="NCBIfam" id="NF003417">
    <property type="entry name" value="PRK04813.1"/>
    <property type="match status" value="5"/>
</dbReference>
<dbReference type="PROSITE" id="PS00012">
    <property type="entry name" value="PHOSPHOPANTETHEINE"/>
    <property type="match status" value="5"/>
</dbReference>
<dbReference type="Gene3D" id="3.30.300.30">
    <property type="match status" value="5"/>
</dbReference>
<dbReference type="PROSITE" id="PS00455">
    <property type="entry name" value="AMP_BINDING"/>
    <property type="match status" value="5"/>
</dbReference>
<dbReference type="EMBL" id="RBNX01000053">
    <property type="protein sequence ID" value="RML82888.1"/>
    <property type="molecule type" value="Genomic_DNA"/>
</dbReference>
<feature type="domain" description="Carrier" evidence="5">
    <location>
        <begin position="3239"/>
        <end position="3314"/>
    </location>
</feature>
<dbReference type="Pfam" id="PF00975">
    <property type="entry name" value="Thioesterase"/>
    <property type="match status" value="2"/>
</dbReference>
<feature type="domain" description="Carrier" evidence="5">
    <location>
        <begin position="4283"/>
        <end position="4357"/>
    </location>
</feature>
<dbReference type="InterPro" id="IPR006162">
    <property type="entry name" value="Ppantetheine_attach_site"/>
</dbReference>
<dbReference type="CDD" id="cd17643">
    <property type="entry name" value="A_NRPS_Cytc1-like"/>
    <property type="match status" value="1"/>
</dbReference>
<dbReference type="FunFam" id="3.40.50.980:FF:000001">
    <property type="entry name" value="Non-ribosomal peptide synthetase"/>
    <property type="match status" value="5"/>
</dbReference>
<dbReference type="InterPro" id="IPR025110">
    <property type="entry name" value="AMP-bd_C"/>
</dbReference>
<dbReference type="FunFam" id="3.40.50.980:FF:000002">
    <property type="entry name" value="Enterobactin synthetase component F"/>
    <property type="match status" value="1"/>
</dbReference>
<dbReference type="SUPFAM" id="SSF56801">
    <property type="entry name" value="Acetyl-CoA synthetase-like"/>
    <property type="match status" value="5"/>
</dbReference>
<dbReference type="PROSITE" id="PS50075">
    <property type="entry name" value="CARRIER"/>
    <property type="match status" value="5"/>
</dbReference>
<dbReference type="InterPro" id="IPR001031">
    <property type="entry name" value="Thioesterase"/>
</dbReference>
<dbReference type="Pfam" id="PF00550">
    <property type="entry name" value="PP-binding"/>
    <property type="match status" value="5"/>
</dbReference>
<feature type="domain" description="Carrier" evidence="5">
    <location>
        <begin position="5344"/>
        <end position="5418"/>
    </location>
</feature>
<comment type="caution">
    <text evidence="6">The sequence shown here is derived from an EMBL/GenBank/DDBJ whole genome shotgun (WGS) entry which is preliminary data.</text>
</comment>
<dbReference type="InterPro" id="IPR036736">
    <property type="entry name" value="ACP-like_sf"/>
</dbReference>
<dbReference type="Gene3D" id="1.10.10.1830">
    <property type="entry name" value="Non-ribosomal peptide synthase, adenylation domain"/>
    <property type="match status" value="1"/>
</dbReference>
<dbReference type="CDD" id="cd17651">
    <property type="entry name" value="A_NRPS_VisG_like"/>
    <property type="match status" value="3"/>
</dbReference>
<accession>A0AAX1VYQ5</accession>